<dbReference type="Gene3D" id="3.40.50.1000">
    <property type="entry name" value="HAD superfamily/HAD-like"/>
    <property type="match status" value="1"/>
</dbReference>
<evidence type="ECO:0000256" key="1">
    <source>
        <dbReference type="ARBA" id="ARBA00022801"/>
    </source>
</evidence>
<dbReference type="InterPro" id="IPR023214">
    <property type="entry name" value="HAD_sf"/>
</dbReference>
<dbReference type="Proteomes" id="UP000266649">
    <property type="component" value="Unassembled WGS sequence"/>
</dbReference>
<dbReference type="PANTHER" id="PTHR43316:SF3">
    <property type="entry name" value="HALOACID DEHALOGENASE, TYPE II (AFU_ORTHOLOGUE AFUA_2G07750)-RELATED"/>
    <property type="match status" value="1"/>
</dbReference>
<organism evidence="2 3">
    <name type="scientific">Gemmobacter lutimaris</name>
    <dbReference type="NCBI Taxonomy" id="2306023"/>
    <lineage>
        <taxon>Bacteria</taxon>
        <taxon>Pseudomonadati</taxon>
        <taxon>Pseudomonadota</taxon>
        <taxon>Alphaproteobacteria</taxon>
        <taxon>Rhodobacterales</taxon>
        <taxon>Paracoccaceae</taxon>
        <taxon>Gemmobacter</taxon>
    </lineage>
</organism>
<dbReference type="SUPFAM" id="SSF56784">
    <property type="entry name" value="HAD-like"/>
    <property type="match status" value="1"/>
</dbReference>
<accession>A0A398BH43</accession>
<dbReference type="InterPro" id="IPR051540">
    <property type="entry name" value="S-2-haloacid_dehalogenase"/>
</dbReference>
<dbReference type="SFLD" id="SFLDS00003">
    <property type="entry name" value="Haloacid_Dehalogenase"/>
    <property type="match status" value="1"/>
</dbReference>
<dbReference type="NCBIfam" id="TIGR01509">
    <property type="entry name" value="HAD-SF-IA-v3"/>
    <property type="match status" value="1"/>
</dbReference>
<protein>
    <submittedName>
        <fullName evidence="2">HAD family hydrolase</fullName>
    </submittedName>
</protein>
<dbReference type="NCBIfam" id="TIGR01549">
    <property type="entry name" value="HAD-SF-IA-v1"/>
    <property type="match status" value="1"/>
</dbReference>
<dbReference type="EMBL" id="QXXQ01000024">
    <property type="protein sequence ID" value="RID89769.1"/>
    <property type="molecule type" value="Genomic_DNA"/>
</dbReference>
<keyword evidence="1 2" id="KW-0378">Hydrolase</keyword>
<dbReference type="RefSeq" id="WP_119136787.1">
    <property type="nucleotide sequence ID" value="NZ_QXXQ01000024.1"/>
</dbReference>
<comment type="caution">
    <text evidence="2">The sequence shown here is derived from an EMBL/GenBank/DDBJ whole genome shotgun (WGS) entry which is preliminary data.</text>
</comment>
<evidence type="ECO:0000313" key="2">
    <source>
        <dbReference type="EMBL" id="RID89769.1"/>
    </source>
</evidence>
<dbReference type="InterPro" id="IPR006439">
    <property type="entry name" value="HAD-SF_hydro_IA"/>
</dbReference>
<dbReference type="PRINTS" id="PR00413">
    <property type="entry name" value="HADHALOGNASE"/>
</dbReference>
<gene>
    <name evidence="2" type="ORF">D2N39_21405</name>
</gene>
<name>A0A398BH43_9RHOB</name>
<dbReference type="OrthoDB" id="9809962at2"/>
<evidence type="ECO:0000313" key="3">
    <source>
        <dbReference type="Proteomes" id="UP000266649"/>
    </source>
</evidence>
<dbReference type="SFLD" id="SFLDG01129">
    <property type="entry name" value="C1.5:_HAD__Beta-PGM__Phosphata"/>
    <property type="match status" value="1"/>
</dbReference>
<dbReference type="InterPro" id="IPR036412">
    <property type="entry name" value="HAD-like_sf"/>
</dbReference>
<sequence>MTETQTGVLNGIDIIVFDLFGTLIEITRRHRPFAPLTRKMSSQKVAQLRRMAMTTELTLADLDAVIKGGATVADLVVAQAAIAREVASTVLRAGIREMLAGLQVPYGLCSNLSVDYVPALARFPEIQPLFQILSCHVGCMKPDQAIYDHVIQAAGVPASRILFVGDTRAADIDGPTRAGMRAMHIDKMLVLFVSGNADQDMRPHRERRDDFPTAFRAARGTISTDLDIES</sequence>
<proteinExistence type="predicted"/>
<dbReference type="AlphaFoldDB" id="A0A398BH43"/>
<keyword evidence="3" id="KW-1185">Reference proteome</keyword>
<dbReference type="Pfam" id="PF00702">
    <property type="entry name" value="Hydrolase"/>
    <property type="match status" value="1"/>
</dbReference>
<reference evidence="2 3" key="1">
    <citation type="submission" date="2018-09" db="EMBL/GenBank/DDBJ databases">
        <title>Gemmobacter lutimaris sp. nov., a marine bacterium isolated from tidal flat.</title>
        <authorList>
            <person name="Lee D.W."/>
            <person name="Yoo Y."/>
            <person name="Kim J.-J."/>
            <person name="Kim B.S."/>
        </authorList>
    </citation>
    <scope>NUCLEOTIDE SEQUENCE [LARGE SCALE GENOMIC DNA]</scope>
    <source>
        <strain evidence="2 3">YJ-T1-11</strain>
    </source>
</reference>
<dbReference type="GO" id="GO:0016787">
    <property type="term" value="F:hydrolase activity"/>
    <property type="evidence" value="ECO:0007669"/>
    <property type="project" value="UniProtKB-KW"/>
</dbReference>
<dbReference type="PANTHER" id="PTHR43316">
    <property type="entry name" value="HYDROLASE, HALOACID DELAHOGENASE-RELATED"/>
    <property type="match status" value="1"/>
</dbReference>